<evidence type="ECO:0000256" key="8">
    <source>
        <dbReference type="ARBA" id="ARBA00023315"/>
    </source>
</evidence>
<evidence type="ECO:0000313" key="11">
    <source>
        <dbReference type="EMBL" id="MBC9796290.1"/>
    </source>
</evidence>
<dbReference type="PANTHER" id="PTHR38686">
    <property type="entry name" value="APOLIPOPROTEIN N-ACYLTRANSFERASE"/>
    <property type="match status" value="1"/>
</dbReference>
<evidence type="ECO:0000256" key="7">
    <source>
        <dbReference type="ARBA" id="ARBA00023136"/>
    </source>
</evidence>
<dbReference type="Pfam" id="PF20154">
    <property type="entry name" value="LNT_N"/>
    <property type="match status" value="1"/>
</dbReference>
<evidence type="ECO:0000259" key="10">
    <source>
        <dbReference type="PROSITE" id="PS50263"/>
    </source>
</evidence>
<keyword evidence="8 9" id="KW-0012">Acyltransferase</keyword>
<dbReference type="InterPro" id="IPR004563">
    <property type="entry name" value="Apolipo_AcylTrfase"/>
</dbReference>
<proteinExistence type="inferred from homology"/>
<keyword evidence="12" id="KW-1185">Reference proteome</keyword>
<keyword evidence="4 9" id="KW-0808">Transferase</keyword>
<evidence type="ECO:0000256" key="2">
    <source>
        <dbReference type="ARBA" id="ARBA00010065"/>
    </source>
</evidence>
<accession>A0A926JRR0</accession>
<dbReference type="PROSITE" id="PS50263">
    <property type="entry name" value="CN_HYDROLASE"/>
    <property type="match status" value="1"/>
</dbReference>
<dbReference type="SUPFAM" id="SSF56317">
    <property type="entry name" value="Carbon-nitrogen hydrolase"/>
    <property type="match status" value="1"/>
</dbReference>
<organism evidence="11 12">
    <name type="scientific">Sinomicrobium weinanense</name>
    <dbReference type="NCBI Taxonomy" id="2842200"/>
    <lineage>
        <taxon>Bacteria</taxon>
        <taxon>Pseudomonadati</taxon>
        <taxon>Bacteroidota</taxon>
        <taxon>Flavobacteriia</taxon>
        <taxon>Flavobacteriales</taxon>
        <taxon>Flavobacteriaceae</taxon>
        <taxon>Sinomicrobium</taxon>
    </lineage>
</organism>
<comment type="catalytic activity">
    <reaction evidence="9">
        <text>N-terminal S-1,2-diacyl-sn-glyceryl-L-cysteinyl-[lipoprotein] + a glycerophospholipid = N-acyl-S-1,2-diacyl-sn-glyceryl-L-cysteinyl-[lipoprotein] + a 2-acyl-sn-glycero-3-phospholipid + H(+)</text>
        <dbReference type="Rhea" id="RHEA:48228"/>
        <dbReference type="Rhea" id="RHEA-COMP:14681"/>
        <dbReference type="Rhea" id="RHEA-COMP:14684"/>
        <dbReference type="ChEBI" id="CHEBI:15378"/>
        <dbReference type="ChEBI" id="CHEBI:136912"/>
        <dbReference type="ChEBI" id="CHEBI:140656"/>
        <dbReference type="ChEBI" id="CHEBI:140657"/>
        <dbReference type="ChEBI" id="CHEBI:140660"/>
        <dbReference type="EC" id="2.3.1.269"/>
    </reaction>
</comment>
<feature type="transmembrane region" description="Helical" evidence="9">
    <location>
        <begin position="188"/>
        <end position="210"/>
    </location>
</feature>
<gene>
    <name evidence="9 11" type="primary">lnt</name>
    <name evidence="11" type="ORF">IBL28_09945</name>
</gene>
<keyword evidence="3 9" id="KW-1003">Cell membrane</keyword>
<feature type="transmembrane region" description="Helical" evidence="9">
    <location>
        <begin position="509"/>
        <end position="527"/>
    </location>
</feature>
<evidence type="ECO:0000256" key="1">
    <source>
        <dbReference type="ARBA" id="ARBA00004651"/>
    </source>
</evidence>
<feature type="transmembrane region" description="Helical" evidence="9">
    <location>
        <begin position="55"/>
        <end position="75"/>
    </location>
</feature>
<dbReference type="PANTHER" id="PTHR38686:SF1">
    <property type="entry name" value="APOLIPOPROTEIN N-ACYLTRANSFERASE"/>
    <property type="match status" value="1"/>
</dbReference>
<dbReference type="RefSeq" id="WP_187965438.1">
    <property type="nucleotide sequence ID" value="NZ_JACVDC010000024.1"/>
</dbReference>
<name>A0A926JRR0_9FLAO</name>
<comment type="pathway">
    <text evidence="9">Protein modification; lipoprotein biosynthesis (N-acyl transfer).</text>
</comment>
<evidence type="ECO:0000256" key="3">
    <source>
        <dbReference type="ARBA" id="ARBA00022475"/>
    </source>
</evidence>
<dbReference type="Pfam" id="PF00795">
    <property type="entry name" value="CN_hydrolase"/>
    <property type="match status" value="1"/>
</dbReference>
<dbReference type="GO" id="GO:0005886">
    <property type="term" value="C:plasma membrane"/>
    <property type="evidence" value="ECO:0007669"/>
    <property type="project" value="UniProtKB-SubCell"/>
</dbReference>
<comment type="caution">
    <text evidence="9">Lacks conserved residue(s) required for the propagation of feature annotation.</text>
</comment>
<feature type="domain" description="CN hydrolase" evidence="10">
    <location>
        <begin position="225"/>
        <end position="496"/>
    </location>
</feature>
<evidence type="ECO:0000256" key="6">
    <source>
        <dbReference type="ARBA" id="ARBA00022989"/>
    </source>
</evidence>
<dbReference type="EC" id="2.3.1.269" evidence="9"/>
<comment type="function">
    <text evidence="9">Catalyzes the phospholipid dependent N-acylation of the N-terminal cysteine of apolipoprotein, the last step in lipoprotein maturation.</text>
</comment>
<protein>
    <recommendedName>
        <fullName evidence="9">Apolipoprotein N-acyltransferase</fullName>
        <shortName evidence="9">ALP N-acyltransferase</shortName>
        <ecNumber evidence="9">2.3.1.269</ecNumber>
    </recommendedName>
</protein>
<dbReference type="GO" id="GO:0016410">
    <property type="term" value="F:N-acyltransferase activity"/>
    <property type="evidence" value="ECO:0007669"/>
    <property type="project" value="UniProtKB-UniRule"/>
</dbReference>
<evidence type="ECO:0000313" key="12">
    <source>
        <dbReference type="Proteomes" id="UP000653730"/>
    </source>
</evidence>
<dbReference type="InterPro" id="IPR036526">
    <property type="entry name" value="C-N_Hydrolase_sf"/>
</dbReference>
<keyword evidence="7 9" id="KW-0472">Membrane</keyword>
<comment type="subcellular location">
    <subcellularLocation>
        <location evidence="1 9">Cell membrane</location>
        <topology evidence="1 9">Multi-pass membrane protein</topology>
    </subcellularLocation>
</comment>
<comment type="similarity">
    <text evidence="2 9">Belongs to the CN hydrolase family. Apolipoprotein N-acyltransferase subfamily.</text>
</comment>
<dbReference type="NCBIfam" id="TIGR00546">
    <property type="entry name" value="lnt"/>
    <property type="match status" value="1"/>
</dbReference>
<dbReference type="GO" id="GO:0042158">
    <property type="term" value="P:lipoprotein biosynthetic process"/>
    <property type="evidence" value="ECO:0007669"/>
    <property type="project" value="UniProtKB-UniRule"/>
</dbReference>
<keyword evidence="5 9" id="KW-0812">Transmembrane</keyword>
<dbReference type="CDD" id="cd07571">
    <property type="entry name" value="ALP_N-acyl_transferase"/>
    <property type="match status" value="1"/>
</dbReference>
<dbReference type="InterPro" id="IPR045378">
    <property type="entry name" value="LNT_N"/>
</dbReference>
<dbReference type="AlphaFoldDB" id="A0A926JRR0"/>
<keyword evidence="6 9" id="KW-1133">Transmembrane helix</keyword>
<evidence type="ECO:0000256" key="4">
    <source>
        <dbReference type="ARBA" id="ARBA00022679"/>
    </source>
</evidence>
<reference evidence="11 12" key="1">
    <citation type="submission" date="2020-09" db="EMBL/GenBank/DDBJ databases">
        <title>Sinomicrobium weinanense sp. nov., a halophilic bacteria isolated from saline-alkali soil.</title>
        <authorList>
            <person name="Wu P."/>
            <person name="Ren H."/>
            <person name="Mei Y."/>
            <person name="Liang Y."/>
            <person name="Chen Z."/>
        </authorList>
    </citation>
    <scope>NUCLEOTIDE SEQUENCE [LARGE SCALE GENOMIC DNA]</scope>
    <source>
        <strain evidence="11 12">FJxs</strain>
    </source>
</reference>
<dbReference type="Gene3D" id="3.60.110.10">
    <property type="entry name" value="Carbon-nitrogen hydrolase"/>
    <property type="match status" value="1"/>
</dbReference>
<feature type="transmembrane region" description="Helical" evidence="9">
    <location>
        <begin position="81"/>
        <end position="104"/>
    </location>
</feature>
<comment type="caution">
    <text evidence="11">The sequence shown here is derived from an EMBL/GenBank/DDBJ whole genome shotgun (WGS) entry which is preliminary data.</text>
</comment>
<dbReference type="HAMAP" id="MF_01148">
    <property type="entry name" value="Lnt"/>
    <property type="match status" value="1"/>
</dbReference>
<sequence>MTKNNLLLALVSGLLLAAGWPVYGVPILLFIAFVPLLLAEKNIRASGKKRRGLRLFAHAYLAFAVWNSITTWWIWYSTGFGMFFAIAVNSLLMTLVFWIFHLVARKLPPKIHLVFLPALWMAFEKFHLNWDFSWPWLNLGNGFSEYPSWIQWYEYTGTFGGDLWIWIVNIGLFKTVEHFILTKDKKRLALGVGKNVLMIAIPVVISLFIYHNYTIPSPKAEVVVLQPNIDPYSEKYQMGNNNMTMARDLVDIARGAMDDDTDYVIAPETALPEGVNIDGFKRSRARAVLQQLPAEYPGLNVITGADFYRRYRQGEKPTPTANRINGGGWYDAYNAALQVDNTDSLQFYIKSKLVVGVENFPFKEILEPLLGNIMIDLGGTIASKGIQKERSVFTSENGKYKAAPIICYESVYGEFVTGYINKGANFLAIITNDGWWSDSQGHKQHLSYARLRAIETRRSVARSANTGISAFIDQRGKVLKTLPYGSKGALKGKISLNEKKTFYATYGDYIARLAIMVAVLILLYAIGRKKVKGIG</sequence>
<dbReference type="EMBL" id="JACVDC010000024">
    <property type="protein sequence ID" value="MBC9796290.1"/>
    <property type="molecule type" value="Genomic_DNA"/>
</dbReference>
<dbReference type="InterPro" id="IPR003010">
    <property type="entry name" value="C-N_Hydrolase"/>
</dbReference>
<evidence type="ECO:0000256" key="9">
    <source>
        <dbReference type="HAMAP-Rule" id="MF_01148"/>
    </source>
</evidence>
<feature type="transmembrane region" description="Helical" evidence="9">
    <location>
        <begin position="6"/>
        <end position="34"/>
    </location>
</feature>
<dbReference type="Proteomes" id="UP000653730">
    <property type="component" value="Unassembled WGS sequence"/>
</dbReference>
<evidence type="ECO:0000256" key="5">
    <source>
        <dbReference type="ARBA" id="ARBA00022692"/>
    </source>
</evidence>